<protein>
    <submittedName>
        <fullName evidence="2">Uncharacterized protein</fullName>
    </submittedName>
</protein>
<dbReference type="VEuPathDB" id="FungiDB:FUN_010865"/>
<accession>A0A2I1HHN2</accession>
<dbReference type="EMBL" id="LLXI01002985">
    <property type="protein sequence ID" value="PKY58378.1"/>
    <property type="molecule type" value="Genomic_DNA"/>
</dbReference>
<dbReference type="VEuPathDB" id="FungiDB:RhiirA1_542023"/>
<keyword evidence="1" id="KW-0472">Membrane</keyword>
<keyword evidence="1" id="KW-1133">Transmembrane helix</keyword>
<dbReference type="AlphaFoldDB" id="A0A2I1HHN2"/>
<gene>
    <name evidence="2" type="ORF">RhiirA4_512264</name>
</gene>
<sequence length="296" mass="33807">MSALVLQNNALWHIFEDFTPSILLSAFFLIYVIRNKFSNDLPSRDNKIANELSARISEINVNLTAEIEKNKACGGSITAEIEKTFIEMNKKFSTEVSTKIANKFSTRLFEVNFTFTVELVRNNNELNKKLTGKIAKINSLDAGYVSEAQKILSMVNDLEEDCRNDFGNISSEFNSIRASIEALQNEMIQCYAIAQRLQVEFDQLSVANHSSSSESSSSRLSDSSLEENRNRFKRVFNLVKEVGDTMDYAFETVRREIRQLTGEKIGKETVKNFYYGEGDPKFRIVMSIMRWVDSKE</sequence>
<proteinExistence type="predicted"/>
<dbReference type="Proteomes" id="UP000234323">
    <property type="component" value="Unassembled WGS sequence"/>
</dbReference>
<evidence type="ECO:0000313" key="3">
    <source>
        <dbReference type="Proteomes" id="UP000234323"/>
    </source>
</evidence>
<name>A0A2I1HHN2_9GLOM</name>
<keyword evidence="3" id="KW-1185">Reference proteome</keyword>
<evidence type="ECO:0000256" key="1">
    <source>
        <dbReference type="SAM" id="Phobius"/>
    </source>
</evidence>
<organism evidence="2 3">
    <name type="scientific">Rhizophagus irregularis</name>
    <dbReference type="NCBI Taxonomy" id="588596"/>
    <lineage>
        <taxon>Eukaryota</taxon>
        <taxon>Fungi</taxon>
        <taxon>Fungi incertae sedis</taxon>
        <taxon>Mucoromycota</taxon>
        <taxon>Glomeromycotina</taxon>
        <taxon>Glomeromycetes</taxon>
        <taxon>Glomerales</taxon>
        <taxon>Glomeraceae</taxon>
        <taxon>Rhizophagus</taxon>
    </lineage>
</organism>
<evidence type="ECO:0000313" key="2">
    <source>
        <dbReference type="EMBL" id="PKY58378.1"/>
    </source>
</evidence>
<comment type="caution">
    <text evidence="2">The sequence shown here is derived from an EMBL/GenBank/DDBJ whole genome shotgun (WGS) entry which is preliminary data.</text>
</comment>
<feature type="transmembrane region" description="Helical" evidence="1">
    <location>
        <begin position="12"/>
        <end position="33"/>
    </location>
</feature>
<reference evidence="2 3" key="1">
    <citation type="submission" date="2015-10" db="EMBL/GenBank/DDBJ databases">
        <title>Genome analyses suggest a sexual origin of heterokaryosis in a supposedly ancient asexual fungus.</title>
        <authorList>
            <person name="Ropars J."/>
            <person name="Sedzielewska K."/>
            <person name="Noel J."/>
            <person name="Charron P."/>
            <person name="Farinelli L."/>
            <person name="Marton T."/>
            <person name="Kruger M."/>
            <person name="Pelin A."/>
            <person name="Brachmann A."/>
            <person name="Corradi N."/>
        </authorList>
    </citation>
    <scope>NUCLEOTIDE SEQUENCE [LARGE SCALE GENOMIC DNA]</scope>
    <source>
        <strain evidence="2 3">A4</strain>
    </source>
</reference>
<dbReference type="VEuPathDB" id="FungiDB:RhiirFUN_020696"/>
<keyword evidence="1" id="KW-0812">Transmembrane</keyword>